<evidence type="ECO:0000256" key="5">
    <source>
        <dbReference type="SAM" id="Phobius"/>
    </source>
</evidence>
<feature type="transmembrane region" description="Helical" evidence="5">
    <location>
        <begin position="264"/>
        <end position="283"/>
    </location>
</feature>
<evidence type="ECO:0000313" key="8">
    <source>
        <dbReference type="Proteomes" id="UP000198282"/>
    </source>
</evidence>
<dbReference type="CDD" id="cd17393">
    <property type="entry name" value="MFS_MosC_like"/>
    <property type="match status" value="1"/>
</dbReference>
<evidence type="ECO:0000256" key="2">
    <source>
        <dbReference type="ARBA" id="ARBA00022692"/>
    </source>
</evidence>
<evidence type="ECO:0000256" key="4">
    <source>
        <dbReference type="ARBA" id="ARBA00023136"/>
    </source>
</evidence>
<protein>
    <submittedName>
        <fullName evidence="7">Predicted arabinose efflux permease, MFS family</fullName>
    </submittedName>
</protein>
<comment type="subcellular location">
    <subcellularLocation>
        <location evidence="1">Cell membrane</location>
        <topology evidence="1">Multi-pass membrane protein</topology>
    </subcellularLocation>
</comment>
<accession>A0A239P9P7</accession>
<dbReference type="AlphaFoldDB" id="A0A239P9P7"/>
<keyword evidence="8" id="KW-1185">Reference proteome</keyword>
<gene>
    <name evidence="7" type="ORF">SAMN05216276_110325</name>
</gene>
<dbReference type="InterPro" id="IPR011701">
    <property type="entry name" value="MFS"/>
</dbReference>
<keyword evidence="4 5" id="KW-0472">Membrane</keyword>
<feature type="transmembrane region" description="Helical" evidence="5">
    <location>
        <begin position="199"/>
        <end position="221"/>
    </location>
</feature>
<evidence type="ECO:0000259" key="6">
    <source>
        <dbReference type="PROSITE" id="PS50850"/>
    </source>
</evidence>
<proteinExistence type="predicted"/>
<feature type="transmembrane region" description="Helical" evidence="5">
    <location>
        <begin position="68"/>
        <end position="86"/>
    </location>
</feature>
<keyword evidence="3 5" id="KW-1133">Transmembrane helix</keyword>
<evidence type="ECO:0000256" key="1">
    <source>
        <dbReference type="ARBA" id="ARBA00004651"/>
    </source>
</evidence>
<dbReference type="Pfam" id="PF07690">
    <property type="entry name" value="MFS_1"/>
    <property type="match status" value="1"/>
</dbReference>
<dbReference type="OrthoDB" id="151222at2"/>
<dbReference type="InterPro" id="IPR020846">
    <property type="entry name" value="MFS_dom"/>
</dbReference>
<feature type="transmembrane region" description="Helical" evidence="5">
    <location>
        <begin position="322"/>
        <end position="343"/>
    </location>
</feature>
<feature type="transmembrane region" description="Helical" evidence="5">
    <location>
        <begin position="349"/>
        <end position="370"/>
    </location>
</feature>
<dbReference type="GO" id="GO:0005886">
    <property type="term" value="C:plasma membrane"/>
    <property type="evidence" value="ECO:0007669"/>
    <property type="project" value="UniProtKB-SubCell"/>
</dbReference>
<feature type="transmembrane region" description="Helical" evidence="5">
    <location>
        <begin position="289"/>
        <end position="310"/>
    </location>
</feature>
<evidence type="ECO:0000313" key="7">
    <source>
        <dbReference type="EMBL" id="SNT63675.1"/>
    </source>
</evidence>
<dbReference type="Gene3D" id="1.20.1250.20">
    <property type="entry name" value="MFS general substrate transporter like domains"/>
    <property type="match status" value="2"/>
</dbReference>
<evidence type="ECO:0000256" key="3">
    <source>
        <dbReference type="ARBA" id="ARBA00022989"/>
    </source>
</evidence>
<dbReference type="PROSITE" id="PS50850">
    <property type="entry name" value="MFS"/>
    <property type="match status" value="1"/>
</dbReference>
<feature type="transmembrane region" description="Helical" evidence="5">
    <location>
        <begin position="159"/>
        <end position="178"/>
    </location>
</feature>
<dbReference type="EMBL" id="FZOD01000103">
    <property type="protein sequence ID" value="SNT63675.1"/>
    <property type="molecule type" value="Genomic_DNA"/>
</dbReference>
<dbReference type="InterPro" id="IPR036259">
    <property type="entry name" value="MFS_trans_sf"/>
</dbReference>
<dbReference type="PANTHER" id="PTHR23514:SF13">
    <property type="entry name" value="INNER MEMBRANE PROTEIN YBJJ"/>
    <property type="match status" value="1"/>
</dbReference>
<reference evidence="7 8" key="1">
    <citation type="submission" date="2017-06" db="EMBL/GenBank/DDBJ databases">
        <authorList>
            <person name="Kim H.J."/>
            <person name="Triplett B.A."/>
        </authorList>
    </citation>
    <scope>NUCLEOTIDE SEQUENCE [LARGE SCALE GENOMIC DNA]</scope>
    <source>
        <strain evidence="7 8">CGMCC 4.2132</strain>
    </source>
</reference>
<feature type="domain" description="Major facilitator superfamily (MFS) profile" evidence="6">
    <location>
        <begin position="1"/>
        <end position="375"/>
    </location>
</feature>
<keyword evidence="2 5" id="KW-0812">Transmembrane</keyword>
<dbReference type="PANTHER" id="PTHR23514">
    <property type="entry name" value="BYPASS OF STOP CODON PROTEIN 6"/>
    <property type="match status" value="1"/>
</dbReference>
<sequence>MSNHRAIAAVFVAHGAVGGSLATRVPWIQDHLHLGPGTLGLALLCTSAGAFIGMPLASRLAYRFGGRAATRVLLALWCGALALPALAPAPAWLFAAFLLYGAAAGMCDVVMNAQAVVLERHLGRSIISGLHGLWCVGSLAGGGIGALAAQAGIDARLHLGVTALVLLGLGAVAGRDLLPDSSPAGVPAPRRFALPTRAILVIGLVGFCGTFAEGASSNWAAVYLTEVAAAGPGVAAAGYMTFMLCMAGARLVGDRVIQRLGPVTAVRAGGIVAAVGGAIVVAARTPVFGIAGFALLGLGVAVIVPLVFAAAGNAGPTPGEGVAGIATITYLSGLTAPAVTGWVAGGISYPAAFAMVTGVMVLLTLLAPVLRPAPAGPHAAPLAPARRS</sequence>
<dbReference type="InterPro" id="IPR051788">
    <property type="entry name" value="MFS_Transporter"/>
</dbReference>
<dbReference type="GO" id="GO:0022857">
    <property type="term" value="F:transmembrane transporter activity"/>
    <property type="evidence" value="ECO:0007669"/>
    <property type="project" value="InterPro"/>
</dbReference>
<dbReference type="RefSeq" id="WP_089213624.1">
    <property type="nucleotide sequence ID" value="NZ_FZOD01000103.1"/>
</dbReference>
<feature type="transmembrane region" description="Helical" evidence="5">
    <location>
        <begin position="38"/>
        <end position="56"/>
    </location>
</feature>
<dbReference type="SUPFAM" id="SSF103473">
    <property type="entry name" value="MFS general substrate transporter"/>
    <property type="match status" value="1"/>
</dbReference>
<name>A0A239P9P7_9ACTN</name>
<feature type="transmembrane region" description="Helical" evidence="5">
    <location>
        <begin position="227"/>
        <end position="252"/>
    </location>
</feature>
<feature type="transmembrane region" description="Helical" evidence="5">
    <location>
        <begin position="132"/>
        <end position="153"/>
    </location>
</feature>
<organism evidence="7 8">
    <name type="scientific">Streptosporangium subroseum</name>
    <dbReference type="NCBI Taxonomy" id="106412"/>
    <lineage>
        <taxon>Bacteria</taxon>
        <taxon>Bacillati</taxon>
        <taxon>Actinomycetota</taxon>
        <taxon>Actinomycetes</taxon>
        <taxon>Streptosporangiales</taxon>
        <taxon>Streptosporangiaceae</taxon>
        <taxon>Streptosporangium</taxon>
    </lineage>
</organism>
<dbReference type="Proteomes" id="UP000198282">
    <property type="component" value="Unassembled WGS sequence"/>
</dbReference>